<evidence type="ECO:0000256" key="2">
    <source>
        <dbReference type="ARBA" id="ARBA00013253"/>
    </source>
</evidence>
<dbReference type="InterPro" id="IPR035907">
    <property type="entry name" value="Hppk_sf"/>
</dbReference>
<evidence type="ECO:0000256" key="6">
    <source>
        <dbReference type="ARBA" id="ARBA00022840"/>
    </source>
</evidence>
<feature type="domain" description="7,8-dihydro-6-hydroxymethylpterin-pyrophosphokinase" evidence="8">
    <location>
        <begin position="6"/>
        <end position="128"/>
    </location>
</feature>
<dbReference type="Gene3D" id="3.30.70.560">
    <property type="entry name" value="7,8-Dihydro-6-hydroxymethylpterin-pyrophosphokinase HPPK"/>
    <property type="match status" value="1"/>
</dbReference>
<evidence type="ECO:0000313" key="10">
    <source>
        <dbReference type="Proteomes" id="UP001320119"/>
    </source>
</evidence>
<dbReference type="GO" id="GO:0016301">
    <property type="term" value="F:kinase activity"/>
    <property type="evidence" value="ECO:0007669"/>
    <property type="project" value="UniProtKB-KW"/>
</dbReference>
<dbReference type="SUPFAM" id="SSF55083">
    <property type="entry name" value="6-hydroxymethyl-7,8-dihydropterin pyrophosphokinase, HPPK"/>
    <property type="match status" value="1"/>
</dbReference>
<dbReference type="KEGG" id="marq:MARGE09_P1591"/>
<keyword evidence="5" id="KW-0418">Kinase</keyword>
<proteinExistence type="predicted"/>
<dbReference type="PANTHER" id="PTHR43071">
    <property type="entry name" value="2-AMINO-4-HYDROXY-6-HYDROXYMETHYLDIHYDROPTERIDINE PYROPHOSPHOKINASE"/>
    <property type="match status" value="1"/>
</dbReference>
<protein>
    <recommendedName>
        <fullName evidence="2">2-amino-4-hydroxy-6-hydroxymethyldihydropteridine diphosphokinase</fullName>
        <ecNumber evidence="2">2.7.6.3</ecNumber>
    </recommendedName>
</protein>
<keyword evidence="7" id="KW-0289">Folate biosynthesis</keyword>
<evidence type="ECO:0000256" key="7">
    <source>
        <dbReference type="ARBA" id="ARBA00022909"/>
    </source>
</evidence>
<comment type="pathway">
    <text evidence="1">Cofactor biosynthesis; tetrahydrofolate biosynthesis; 2-amino-4-hydroxy-6-hydroxymethyl-7,8-dihydropteridine diphosphate from 7,8-dihydroneopterin triphosphate: step 4/4.</text>
</comment>
<dbReference type="Proteomes" id="UP001320119">
    <property type="component" value="Chromosome"/>
</dbReference>
<keyword evidence="10" id="KW-1185">Reference proteome</keyword>
<evidence type="ECO:0000259" key="8">
    <source>
        <dbReference type="Pfam" id="PF01288"/>
    </source>
</evidence>
<keyword evidence="4" id="KW-0547">Nucleotide-binding</keyword>
<dbReference type="RefSeq" id="WP_236986861.1">
    <property type="nucleotide sequence ID" value="NZ_AP023086.1"/>
</dbReference>
<dbReference type="AlphaFoldDB" id="A0AAN1WGW7"/>
<dbReference type="GO" id="GO:0046656">
    <property type="term" value="P:folic acid biosynthetic process"/>
    <property type="evidence" value="ECO:0007669"/>
    <property type="project" value="UniProtKB-KW"/>
</dbReference>
<sequence>MAEVLLGLGSNQNAKVVFKSALNSLQGTFGALVLSPVYESESVGFDGDNFLNMVVQIQTHLPVGKLLETLRAIEDAHGRDRTQPKFGGRTLDIDILTYDDVVGCIDGVTLPRDEVLKNAFVLRPLADTWPSGLHPELKRSYRELWSEYDKSSQNLWLASLDD</sequence>
<reference evidence="9 10" key="1">
    <citation type="journal article" date="2022" name="IScience">
        <title>An ultrasensitive nanofiber-based assay for enzymatic hydrolysis and deep-sea microbial degradation of cellulose.</title>
        <authorList>
            <person name="Tsudome M."/>
            <person name="Tachioka M."/>
            <person name="Miyazaki M."/>
            <person name="Uchimura K."/>
            <person name="Tsuda M."/>
            <person name="Takaki Y."/>
            <person name="Deguchi S."/>
        </authorList>
    </citation>
    <scope>NUCLEOTIDE SEQUENCE [LARGE SCALE GENOMIC DNA]</scope>
    <source>
        <strain evidence="9 10">GE09</strain>
    </source>
</reference>
<dbReference type="EMBL" id="AP023086">
    <property type="protein sequence ID" value="BCD97390.1"/>
    <property type="molecule type" value="Genomic_DNA"/>
</dbReference>
<dbReference type="PANTHER" id="PTHR43071:SF2">
    <property type="entry name" value="2-AMINO-4-HYDROXY-6-HYDROXYMETHYLDIHYDROPTERIDINE PYROPHOSPHOKINASE"/>
    <property type="match status" value="1"/>
</dbReference>
<dbReference type="NCBIfam" id="TIGR01498">
    <property type="entry name" value="folK"/>
    <property type="match status" value="1"/>
</dbReference>
<dbReference type="Pfam" id="PF01288">
    <property type="entry name" value="HPPK"/>
    <property type="match status" value="1"/>
</dbReference>
<keyword evidence="6" id="KW-0067">ATP-binding</keyword>
<evidence type="ECO:0000256" key="3">
    <source>
        <dbReference type="ARBA" id="ARBA00022679"/>
    </source>
</evidence>
<evidence type="ECO:0000256" key="1">
    <source>
        <dbReference type="ARBA" id="ARBA00005051"/>
    </source>
</evidence>
<accession>A0AAN1WGW7</accession>
<name>A0AAN1WGW7_9GAMM</name>
<dbReference type="GO" id="GO:0005524">
    <property type="term" value="F:ATP binding"/>
    <property type="evidence" value="ECO:0007669"/>
    <property type="project" value="UniProtKB-KW"/>
</dbReference>
<keyword evidence="3 9" id="KW-0808">Transferase</keyword>
<evidence type="ECO:0000256" key="5">
    <source>
        <dbReference type="ARBA" id="ARBA00022777"/>
    </source>
</evidence>
<organism evidence="9 10">
    <name type="scientific">Marinagarivorans cellulosilyticus</name>
    <dbReference type="NCBI Taxonomy" id="2721545"/>
    <lineage>
        <taxon>Bacteria</taxon>
        <taxon>Pseudomonadati</taxon>
        <taxon>Pseudomonadota</taxon>
        <taxon>Gammaproteobacteria</taxon>
        <taxon>Cellvibrionales</taxon>
        <taxon>Cellvibrionaceae</taxon>
        <taxon>Marinagarivorans</taxon>
    </lineage>
</organism>
<evidence type="ECO:0000313" key="9">
    <source>
        <dbReference type="EMBL" id="BCD97390.1"/>
    </source>
</evidence>
<gene>
    <name evidence="9" type="ORF">MARGE09_P1591</name>
</gene>
<dbReference type="GO" id="GO:0003848">
    <property type="term" value="F:2-amino-4-hydroxy-6-hydroxymethyldihydropteridine diphosphokinase activity"/>
    <property type="evidence" value="ECO:0007669"/>
    <property type="project" value="UniProtKB-EC"/>
</dbReference>
<evidence type="ECO:0000256" key="4">
    <source>
        <dbReference type="ARBA" id="ARBA00022741"/>
    </source>
</evidence>
<dbReference type="CDD" id="cd00483">
    <property type="entry name" value="HPPK"/>
    <property type="match status" value="1"/>
</dbReference>
<dbReference type="EC" id="2.7.6.3" evidence="2"/>
<dbReference type="InterPro" id="IPR000550">
    <property type="entry name" value="Hppk"/>
</dbReference>